<evidence type="ECO:0000259" key="4">
    <source>
        <dbReference type="Pfam" id="PF01494"/>
    </source>
</evidence>
<dbReference type="EMBL" id="FNOK01000030">
    <property type="protein sequence ID" value="SDY60357.1"/>
    <property type="molecule type" value="Genomic_DNA"/>
</dbReference>
<evidence type="ECO:0000313" key="6">
    <source>
        <dbReference type="Proteomes" id="UP000199529"/>
    </source>
</evidence>
<reference evidence="6" key="1">
    <citation type="submission" date="2016-10" db="EMBL/GenBank/DDBJ databases">
        <authorList>
            <person name="Varghese N."/>
            <person name="Submissions S."/>
        </authorList>
    </citation>
    <scope>NUCLEOTIDE SEQUENCE [LARGE SCALE GENOMIC DNA]</scope>
    <source>
        <strain evidence="6">CGMCC 4.3530</strain>
    </source>
</reference>
<dbReference type="Proteomes" id="UP000199529">
    <property type="component" value="Unassembled WGS sequence"/>
</dbReference>
<protein>
    <submittedName>
        <fullName evidence="5">2-polyprenyl-6-methoxyphenol hydroxylase</fullName>
    </submittedName>
</protein>
<accession>A0A1H3L747</accession>
<feature type="domain" description="FAD-binding" evidence="4">
    <location>
        <begin position="3"/>
        <end position="333"/>
    </location>
</feature>
<dbReference type="SUPFAM" id="SSF51905">
    <property type="entry name" value="FAD/NAD(P)-binding domain"/>
    <property type="match status" value="1"/>
</dbReference>
<dbReference type="GO" id="GO:0016709">
    <property type="term" value="F:oxidoreductase activity, acting on paired donors, with incorporation or reduction of molecular oxygen, NAD(P)H as one donor, and incorporation of one atom of oxygen"/>
    <property type="evidence" value="ECO:0007669"/>
    <property type="project" value="UniProtKB-ARBA"/>
</dbReference>
<dbReference type="InterPro" id="IPR036188">
    <property type="entry name" value="FAD/NAD-bd_sf"/>
</dbReference>
<evidence type="ECO:0000256" key="1">
    <source>
        <dbReference type="ARBA" id="ARBA00001974"/>
    </source>
</evidence>
<evidence type="ECO:0000256" key="3">
    <source>
        <dbReference type="ARBA" id="ARBA00022827"/>
    </source>
</evidence>
<dbReference type="PANTHER" id="PTHR43004:SF19">
    <property type="entry name" value="BINDING MONOOXYGENASE, PUTATIVE (JCVI)-RELATED"/>
    <property type="match status" value="1"/>
</dbReference>
<sequence length="464" mass="49633">MEEVVIAGAGPVGLRLAAELRLAGIGVTVLEPRPAPDPRSKALTIHPRTIELLASRGLHERFLSEGIPIPTGHFGMLDDRLDFRLLDTDFQYTLAIPQARTEELFEEHALAAGARILRGHRVTGVTDTGDAVEVAAEGPDGAYALRAEHVVGCDGTRSTVRQSAGIAFPGTTYSLVGWLADVVLDAPPEGGYSRATDHGGLMILPLPGGLHRMIGCAPEDVRSDWPGEPTLDEVRARAVAIAGTDFGLRAPVWLSRYTNASRQAERYRAGRVLLAGDAAHQHMPAGGVGLNVGVQDAMNLGWKLAAVMAGKAPADLLDTYHDERHPVGVDLLESTQAQTALFAAFSPDGQQLRALLSKMIAEQPGFARGLAERLSGLSVRYPPADPAAHPLTGLRAPNLRFRDGPCLLERLRSGRHVELDFADGRDELAGSRPDWASVRAALIRPDGHVAWATEDPAAPRPSPW</sequence>
<comment type="cofactor">
    <cofactor evidence="1">
        <name>FAD</name>
        <dbReference type="ChEBI" id="CHEBI:57692"/>
    </cofactor>
</comment>
<dbReference type="Pfam" id="PF01494">
    <property type="entry name" value="FAD_binding_3"/>
    <property type="match status" value="1"/>
</dbReference>
<organism evidence="5 6">
    <name type="scientific">Saccharopolyspora shandongensis</name>
    <dbReference type="NCBI Taxonomy" id="418495"/>
    <lineage>
        <taxon>Bacteria</taxon>
        <taxon>Bacillati</taxon>
        <taxon>Actinomycetota</taxon>
        <taxon>Actinomycetes</taxon>
        <taxon>Pseudonocardiales</taxon>
        <taxon>Pseudonocardiaceae</taxon>
        <taxon>Saccharopolyspora</taxon>
    </lineage>
</organism>
<evidence type="ECO:0000313" key="5">
    <source>
        <dbReference type="EMBL" id="SDY60357.1"/>
    </source>
</evidence>
<dbReference type="PRINTS" id="PR00420">
    <property type="entry name" value="RNGMNOXGNASE"/>
</dbReference>
<dbReference type="OrthoDB" id="4141215at2"/>
<dbReference type="AlphaFoldDB" id="A0A1H3L747"/>
<dbReference type="RefSeq" id="WP_093270858.1">
    <property type="nucleotide sequence ID" value="NZ_FNOK01000030.1"/>
</dbReference>
<dbReference type="GO" id="GO:0071949">
    <property type="term" value="F:FAD binding"/>
    <property type="evidence" value="ECO:0007669"/>
    <property type="project" value="InterPro"/>
</dbReference>
<proteinExistence type="predicted"/>
<dbReference type="Gene3D" id="3.30.70.2450">
    <property type="match status" value="1"/>
</dbReference>
<dbReference type="InterPro" id="IPR050641">
    <property type="entry name" value="RIFMO-like"/>
</dbReference>
<dbReference type="Gene3D" id="3.50.50.60">
    <property type="entry name" value="FAD/NAD(P)-binding domain"/>
    <property type="match status" value="1"/>
</dbReference>
<dbReference type="InterPro" id="IPR002938">
    <property type="entry name" value="FAD-bd"/>
</dbReference>
<dbReference type="STRING" id="418495.SAMN05216215_103042"/>
<keyword evidence="3" id="KW-0274">FAD</keyword>
<dbReference type="Gene3D" id="3.40.30.120">
    <property type="match status" value="1"/>
</dbReference>
<evidence type="ECO:0000256" key="2">
    <source>
        <dbReference type="ARBA" id="ARBA00022630"/>
    </source>
</evidence>
<gene>
    <name evidence="5" type="ORF">SAMN05216215_103042</name>
</gene>
<keyword evidence="6" id="KW-1185">Reference proteome</keyword>
<dbReference type="PANTHER" id="PTHR43004">
    <property type="entry name" value="TRK SYSTEM POTASSIUM UPTAKE PROTEIN"/>
    <property type="match status" value="1"/>
</dbReference>
<name>A0A1H3L747_9PSEU</name>
<keyword evidence="2" id="KW-0285">Flavoprotein</keyword>